<dbReference type="EMBL" id="FNAV01000007">
    <property type="protein sequence ID" value="SDE74718.1"/>
    <property type="molecule type" value="Genomic_DNA"/>
</dbReference>
<organism evidence="7 8">
    <name type="scientific">Salipiger thiooxidans</name>
    <dbReference type="NCBI Taxonomy" id="282683"/>
    <lineage>
        <taxon>Bacteria</taxon>
        <taxon>Pseudomonadati</taxon>
        <taxon>Pseudomonadota</taxon>
        <taxon>Alphaproteobacteria</taxon>
        <taxon>Rhodobacterales</taxon>
        <taxon>Roseobacteraceae</taxon>
        <taxon>Salipiger</taxon>
    </lineage>
</organism>
<gene>
    <name evidence="7" type="ORF">SAMN04488105_10742</name>
</gene>
<evidence type="ECO:0000256" key="4">
    <source>
        <dbReference type="ARBA" id="ARBA00023136"/>
    </source>
</evidence>
<dbReference type="RefSeq" id="WP_242661694.1">
    <property type="nucleotide sequence ID" value="NZ_FNAV01000007.1"/>
</dbReference>
<evidence type="ECO:0000256" key="2">
    <source>
        <dbReference type="ARBA" id="ARBA00022692"/>
    </source>
</evidence>
<evidence type="ECO:0000256" key="5">
    <source>
        <dbReference type="SAM" id="Phobius"/>
    </source>
</evidence>
<evidence type="ECO:0000256" key="3">
    <source>
        <dbReference type="ARBA" id="ARBA00022989"/>
    </source>
</evidence>
<dbReference type="Gene3D" id="1.20.1540.10">
    <property type="entry name" value="Rhomboid-like"/>
    <property type="match status" value="1"/>
</dbReference>
<name>A0A1G7FFT8_9RHOB</name>
<evidence type="ECO:0000256" key="1">
    <source>
        <dbReference type="ARBA" id="ARBA00004141"/>
    </source>
</evidence>
<keyword evidence="2 5" id="KW-0812">Transmembrane</keyword>
<feature type="chain" id="PRO_5011506391" description="Rhomboid family protein" evidence="6">
    <location>
        <begin position="28"/>
        <end position="218"/>
    </location>
</feature>
<feature type="transmembrane region" description="Helical" evidence="5">
    <location>
        <begin position="97"/>
        <end position="124"/>
    </location>
</feature>
<accession>A0A1G7FFT8</accession>
<sequence>MSRPKPNSLRRVPFTLAFLAVMVAANAASGTFSGHLDPGVLNVRGIGLGALQDGNPWRFVTAIFLSHDLPMLMRQLAFAATVIGLTEWLFGSLRAAALFFALDFASTITLLAAIASIPGLAVLAQTTDVGMSLGGFGLIGLLAAHWRFGLFTIATILLLVAIKYAIAPEPLADAGHVIALVIGACVGQLAKGSALLRIPEVTTAPEKTEETHHRGGRQ</sequence>
<evidence type="ECO:0000313" key="8">
    <source>
        <dbReference type="Proteomes" id="UP000198994"/>
    </source>
</evidence>
<proteinExistence type="predicted"/>
<evidence type="ECO:0008006" key="9">
    <source>
        <dbReference type="Google" id="ProtNLM"/>
    </source>
</evidence>
<comment type="subcellular location">
    <subcellularLocation>
        <location evidence="1">Membrane</location>
        <topology evidence="1">Multi-pass membrane protein</topology>
    </subcellularLocation>
</comment>
<evidence type="ECO:0000313" key="7">
    <source>
        <dbReference type="EMBL" id="SDE74718.1"/>
    </source>
</evidence>
<keyword evidence="6" id="KW-0732">Signal</keyword>
<keyword evidence="3 5" id="KW-1133">Transmembrane helix</keyword>
<keyword evidence="4 5" id="KW-0472">Membrane</keyword>
<dbReference type="InterPro" id="IPR035952">
    <property type="entry name" value="Rhomboid-like_sf"/>
</dbReference>
<reference evidence="8" key="1">
    <citation type="submission" date="2016-10" db="EMBL/GenBank/DDBJ databases">
        <authorList>
            <person name="Varghese N."/>
            <person name="Submissions S."/>
        </authorList>
    </citation>
    <scope>NUCLEOTIDE SEQUENCE [LARGE SCALE GENOMIC DNA]</scope>
    <source>
        <strain evidence="8">DSM 10146</strain>
    </source>
</reference>
<feature type="transmembrane region" description="Helical" evidence="5">
    <location>
        <begin position="136"/>
        <end position="162"/>
    </location>
</feature>
<feature type="signal peptide" evidence="6">
    <location>
        <begin position="1"/>
        <end position="27"/>
    </location>
</feature>
<keyword evidence="8" id="KW-1185">Reference proteome</keyword>
<dbReference type="STRING" id="282683.SAMN04488105_10742"/>
<dbReference type="Proteomes" id="UP000198994">
    <property type="component" value="Unassembled WGS sequence"/>
</dbReference>
<dbReference type="SUPFAM" id="SSF144091">
    <property type="entry name" value="Rhomboid-like"/>
    <property type="match status" value="1"/>
</dbReference>
<dbReference type="GO" id="GO:0016020">
    <property type="term" value="C:membrane"/>
    <property type="evidence" value="ECO:0007669"/>
    <property type="project" value="UniProtKB-SubCell"/>
</dbReference>
<dbReference type="AlphaFoldDB" id="A0A1G7FFT8"/>
<feature type="transmembrane region" description="Helical" evidence="5">
    <location>
        <begin position="72"/>
        <end position="90"/>
    </location>
</feature>
<protein>
    <recommendedName>
        <fullName evidence="9">Rhomboid family protein</fullName>
    </recommendedName>
</protein>
<evidence type="ECO:0000256" key="6">
    <source>
        <dbReference type="SAM" id="SignalP"/>
    </source>
</evidence>